<reference evidence="1 2" key="1">
    <citation type="submission" date="2021-06" db="EMBL/GenBank/DDBJ databases">
        <title>Caerostris darwini draft genome.</title>
        <authorList>
            <person name="Kono N."/>
            <person name="Arakawa K."/>
        </authorList>
    </citation>
    <scope>NUCLEOTIDE SEQUENCE [LARGE SCALE GENOMIC DNA]</scope>
</reference>
<keyword evidence="2" id="KW-1185">Reference proteome</keyword>
<comment type="caution">
    <text evidence="1">The sequence shown here is derived from an EMBL/GenBank/DDBJ whole genome shotgun (WGS) entry which is preliminary data.</text>
</comment>
<sequence>MESDISVNILSTSFEIKSVAIHPSPEDDAPTSLFDRQRGIETTKAKESNQGNQSGCLGRVGATRHRLTKNSQWIVEKNNGRPLEKLILFFSWLVERQLVSECLGWVRLFFCLLKVNPLDMFNHLFRDLKRYIGDKQLARESGDCAPFSNQF</sequence>
<name>A0AAV4VS36_9ARAC</name>
<evidence type="ECO:0000313" key="1">
    <source>
        <dbReference type="EMBL" id="GIY72288.1"/>
    </source>
</evidence>
<dbReference type="AlphaFoldDB" id="A0AAV4VS36"/>
<dbReference type="Proteomes" id="UP001054837">
    <property type="component" value="Unassembled WGS sequence"/>
</dbReference>
<dbReference type="EMBL" id="BPLQ01013474">
    <property type="protein sequence ID" value="GIY72288.1"/>
    <property type="molecule type" value="Genomic_DNA"/>
</dbReference>
<organism evidence="1 2">
    <name type="scientific">Caerostris darwini</name>
    <dbReference type="NCBI Taxonomy" id="1538125"/>
    <lineage>
        <taxon>Eukaryota</taxon>
        <taxon>Metazoa</taxon>
        <taxon>Ecdysozoa</taxon>
        <taxon>Arthropoda</taxon>
        <taxon>Chelicerata</taxon>
        <taxon>Arachnida</taxon>
        <taxon>Araneae</taxon>
        <taxon>Araneomorphae</taxon>
        <taxon>Entelegynae</taxon>
        <taxon>Araneoidea</taxon>
        <taxon>Araneidae</taxon>
        <taxon>Caerostris</taxon>
    </lineage>
</organism>
<accession>A0AAV4VS36</accession>
<protein>
    <submittedName>
        <fullName evidence="1">Uncharacterized protein</fullName>
    </submittedName>
</protein>
<evidence type="ECO:0000313" key="2">
    <source>
        <dbReference type="Proteomes" id="UP001054837"/>
    </source>
</evidence>
<gene>
    <name evidence="1" type="ORF">CDAR_65081</name>
</gene>
<proteinExistence type="predicted"/>